<dbReference type="Pfam" id="PF00226">
    <property type="entry name" value="DnaJ"/>
    <property type="match status" value="1"/>
</dbReference>
<dbReference type="AlphaFoldDB" id="A0A8J8T0T4"/>
<evidence type="ECO:0000313" key="4">
    <source>
        <dbReference type="EMBL" id="TNV77705.1"/>
    </source>
</evidence>
<protein>
    <recommendedName>
        <fullName evidence="3">J domain-containing protein</fullName>
    </recommendedName>
</protein>
<dbReference type="SUPFAM" id="SSF46565">
    <property type="entry name" value="Chaperone J-domain"/>
    <property type="match status" value="1"/>
</dbReference>
<keyword evidence="5" id="KW-1185">Reference proteome</keyword>
<dbReference type="PROSITE" id="PS50076">
    <property type="entry name" value="DNAJ_2"/>
    <property type="match status" value="1"/>
</dbReference>
<evidence type="ECO:0000259" key="3">
    <source>
        <dbReference type="PROSITE" id="PS50076"/>
    </source>
</evidence>
<keyword evidence="2" id="KW-0812">Transmembrane</keyword>
<feature type="domain" description="J" evidence="3">
    <location>
        <begin position="59"/>
        <end position="124"/>
    </location>
</feature>
<dbReference type="Proteomes" id="UP000785679">
    <property type="component" value="Unassembled WGS sequence"/>
</dbReference>
<dbReference type="InterPro" id="IPR001623">
    <property type="entry name" value="DnaJ_domain"/>
</dbReference>
<organism evidence="4 5">
    <name type="scientific">Halteria grandinella</name>
    <dbReference type="NCBI Taxonomy" id="5974"/>
    <lineage>
        <taxon>Eukaryota</taxon>
        <taxon>Sar</taxon>
        <taxon>Alveolata</taxon>
        <taxon>Ciliophora</taxon>
        <taxon>Intramacronucleata</taxon>
        <taxon>Spirotrichea</taxon>
        <taxon>Stichotrichia</taxon>
        <taxon>Sporadotrichida</taxon>
        <taxon>Halteriidae</taxon>
        <taxon>Halteria</taxon>
    </lineage>
</organism>
<feature type="transmembrane region" description="Helical" evidence="2">
    <location>
        <begin position="153"/>
        <end position="171"/>
    </location>
</feature>
<dbReference type="GO" id="GO:0042026">
    <property type="term" value="P:protein refolding"/>
    <property type="evidence" value="ECO:0007669"/>
    <property type="project" value="TreeGrafter"/>
</dbReference>
<comment type="caution">
    <text evidence="4">The sequence shown here is derived from an EMBL/GenBank/DDBJ whole genome shotgun (WGS) entry which is preliminary data.</text>
</comment>
<dbReference type="CDD" id="cd06257">
    <property type="entry name" value="DnaJ"/>
    <property type="match status" value="1"/>
</dbReference>
<dbReference type="GO" id="GO:0051082">
    <property type="term" value="F:unfolded protein binding"/>
    <property type="evidence" value="ECO:0007669"/>
    <property type="project" value="TreeGrafter"/>
</dbReference>
<gene>
    <name evidence="4" type="ORF">FGO68_gene13693</name>
</gene>
<name>A0A8J8T0T4_HALGN</name>
<reference evidence="4" key="1">
    <citation type="submission" date="2019-06" db="EMBL/GenBank/DDBJ databases">
        <authorList>
            <person name="Zheng W."/>
        </authorList>
    </citation>
    <scope>NUCLEOTIDE SEQUENCE</scope>
    <source>
        <strain evidence="4">QDHG01</strain>
    </source>
</reference>
<dbReference type="EMBL" id="RRYP01011482">
    <property type="protein sequence ID" value="TNV77705.1"/>
    <property type="molecule type" value="Genomic_DNA"/>
</dbReference>
<dbReference type="Gene3D" id="1.10.287.110">
    <property type="entry name" value="DnaJ domain"/>
    <property type="match status" value="1"/>
</dbReference>
<dbReference type="GO" id="GO:0005737">
    <property type="term" value="C:cytoplasm"/>
    <property type="evidence" value="ECO:0007669"/>
    <property type="project" value="TreeGrafter"/>
</dbReference>
<dbReference type="PANTHER" id="PTHR43096:SF52">
    <property type="entry name" value="DNAJ HOMOLOG 1, MITOCHONDRIAL-RELATED"/>
    <property type="match status" value="1"/>
</dbReference>
<keyword evidence="2" id="KW-1133">Transmembrane helix</keyword>
<dbReference type="OrthoDB" id="10575708at2759"/>
<dbReference type="SMART" id="SM00271">
    <property type="entry name" value="DnaJ"/>
    <property type="match status" value="1"/>
</dbReference>
<keyword evidence="2" id="KW-0472">Membrane</keyword>
<keyword evidence="1" id="KW-0143">Chaperone</keyword>
<feature type="transmembrane region" description="Helical" evidence="2">
    <location>
        <begin position="34"/>
        <end position="52"/>
    </location>
</feature>
<evidence type="ECO:0000256" key="1">
    <source>
        <dbReference type="ARBA" id="ARBA00023186"/>
    </source>
</evidence>
<sequence>MKEIFANLFFFQALSSEKFAQVTHLKQMPRRQRFALLTGLFFVIFLAQYLIFISKREPNHFEILGLKSTNANLDEITQAYEALSQKYNPAFNPAPENLKKFKRIQEAYDCLKTFQCRVQYKKFGSYIASLQTSTGDDKSGSQRDPIQSMDVRMFTSIAFYFVFALLAAAMTSQEQKDGLRIALALAVVMCLSEVQWLNAEGMNESTEEVKAFSVHEKLNVLSMFSTKYCLFEKLELVRLIYFLVFDILCVFSKINSGVEEKIKQDNITKILENQTTIEALLHELYLPRKFKDERKPYLTEWKKKKMELLGNTNRSVMALQQGKDPAEFIANQNKQLQAMPEKAARMKKVCGFFVIAFMVYRNFVKK</sequence>
<evidence type="ECO:0000256" key="2">
    <source>
        <dbReference type="SAM" id="Phobius"/>
    </source>
</evidence>
<evidence type="ECO:0000313" key="5">
    <source>
        <dbReference type="Proteomes" id="UP000785679"/>
    </source>
</evidence>
<dbReference type="InterPro" id="IPR036869">
    <property type="entry name" value="J_dom_sf"/>
</dbReference>
<accession>A0A8J8T0T4</accession>
<proteinExistence type="predicted"/>
<dbReference type="PANTHER" id="PTHR43096">
    <property type="entry name" value="DNAJ HOMOLOG 1, MITOCHONDRIAL-RELATED"/>
    <property type="match status" value="1"/>
</dbReference>